<gene>
    <name evidence="1" type="ORF">S01H4_42068</name>
</gene>
<dbReference type="EMBL" id="BART01023065">
    <property type="protein sequence ID" value="GAH03755.1"/>
    <property type="molecule type" value="Genomic_DNA"/>
</dbReference>
<reference evidence="1" key="1">
    <citation type="journal article" date="2014" name="Front. Microbiol.">
        <title>High frequency of phylogenetically diverse reductive dehalogenase-homologous genes in deep subseafloor sedimentary metagenomes.</title>
        <authorList>
            <person name="Kawai M."/>
            <person name="Futagami T."/>
            <person name="Toyoda A."/>
            <person name="Takaki Y."/>
            <person name="Nishi S."/>
            <person name="Hori S."/>
            <person name="Arai W."/>
            <person name="Tsubouchi T."/>
            <person name="Morono Y."/>
            <person name="Uchiyama I."/>
            <person name="Ito T."/>
            <person name="Fujiyama A."/>
            <person name="Inagaki F."/>
            <person name="Takami H."/>
        </authorList>
    </citation>
    <scope>NUCLEOTIDE SEQUENCE</scope>
    <source>
        <strain evidence="1">Expedition CK06-06</strain>
    </source>
</reference>
<proteinExistence type="predicted"/>
<feature type="non-terminal residue" evidence="1">
    <location>
        <position position="1"/>
    </location>
</feature>
<protein>
    <submittedName>
        <fullName evidence="1">Uncharacterized protein</fullName>
    </submittedName>
</protein>
<evidence type="ECO:0000313" key="1">
    <source>
        <dbReference type="EMBL" id="GAH03755.1"/>
    </source>
</evidence>
<organism evidence="1">
    <name type="scientific">marine sediment metagenome</name>
    <dbReference type="NCBI Taxonomy" id="412755"/>
    <lineage>
        <taxon>unclassified sequences</taxon>
        <taxon>metagenomes</taxon>
        <taxon>ecological metagenomes</taxon>
    </lineage>
</organism>
<dbReference type="AlphaFoldDB" id="X1D645"/>
<accession>X1D645</accession>
<sequence length="78" mass="9107">VEFSDDRDLDEIMTRTLLIHATPILKKIALNSKVFLQHEYFQKELGYTGDVGDLLVEALDFYWEKMGFSIKITHDLVM</sequence>
<comment type="caution">
    <text evidence="1">The sequence shown here is derived from an EMBL/GenBank/DDBJ whole genome shotgun (WGS) entry which is preliminary data.</text>
</comment>
<name>X1D645_9ZZZZ</name>